<feature type="modified residue" description="N6-(pyridoxal phosphate)lysine" evidence="5 7">
    <location>
        <position position="68"/>
    </location>
</feature>
<organism evidence="10 11">
    <name type="scientific">Candidatus Deianiraea vastatrix</name>
    <dbReference type="NCBI Taxonomy" id="2163644"/>
    <lineage>
        <taxon>Bacteria</taxon>
        <taxon>Pseudomonadati</taxon>
        <taxon>Pseudomonadota</taxon>
        <taxon>Alphaproteobacteria</taxon>
        <taxon>Rickettsiales</taxon>
        <taxon>Candidatus Deianiraeaceae</taxon>
        <taxon>Candidatus Deianiraea</taxon>
    </lineage>
</organism>
<dbReference type="InterPro" id="IPR029066">
    <property type="entry name" value="PLP-binding_barrel"/>
</dbReference>
<feature type="binding site" evidence="5">
    <location>
        <position position="383"/>
    </location>
    <ligand>
        <name>substrate</name>
    </ligand>
</feature>
<dbReference type="InterPro" id="IPR022644">
    <property type="entry name" value="De-COase2_N"/>
</dbReference>
<dbReference type="PRINTS" id="PR01179">
    <property type="entry name" value="ODADCRBXLASE"/>
</dbReference>
<feature type="binding site" evidence="5">
    <location>
        <position position="355"/>
    </location>
    <ligand>
        <name>substrate</name>
    </ligand>
</feature>
<feature type="domain" description="Orn/DAP/Arg decarboxylase 2 N-terminal" evidence="9">
    <location>
        <begin position="53"/>
        <end position="293"/>
    </location>
</feature>
<dbReference type="Pfam" id="PF02784">
    <property type="entry name" value="Orn_Arg_deC_N"/>
    <property type="match status" value="1"/>
</dbReference>
<keyword evidence="3 5" id="KW-0663">Pyridoxal phosphate</keyword>
<keyword evidence="4 5" id="KW-0456">Lyase</keyword>
<dbReference type="InterPro" id="IPR022657">
    <property type="entry name" value="De-COase2_CS"/>
</dbReference>
<dbReference type="GO" id="GO:0030170">
    <property type="term" value="F:pyridoxal phosphate binding"/>
    <property type="evidence" value="ECO:0007669"/>
    <property type="project" value="UniProtKB-UniRule"/>
</dbReference>
<dbReference type="RefSeq" id="WP_146820215.1">
    <property type="nucleotide sequence ID" value="NZ_CP029077.1"/>
</dbReference>
<dbReference type="GO" id="GO:0008836">
    <property type="term" value="F:diaminopimelate decarboxylase activity"/>
    <property type="evidence" value="ECO:0007669"/>
    <property type="project" value="UniProtKB-UniRule"/>
</dbReference>
<comment type="pathway">
    <text evidence="5 8">Amino-acid biosynthesis; L-lysine biosynthesis via DAP pathway; L-lysine from DL-2,6-diaminopimelate: step 1/1.</text>
</comment>
<evidence type="ECO:0000256" key="6">
    <source>
        <dbReference type="NCBIfam" id="TIGR01048"/>
    </source>
</evidence>
<dbReference type="CDD" id="cd06828">
    <property type="entry name" value="PLPDE_III_DapDC"/>
    <property type="match status" value="1"/>
</dbReference>
<evidence type="ECO:0000313" key="11">
    <source>
        <dbReference type="Proteomes" id="UP000321934"/>
    </source>
</evidence>
<protein>
    <recommendedName>
        <fullName evidence="5 6">Diaminopimelate decarboxylase</fullName>
        <shortName evidence="5">DAP decarboxylase</shortName>
        <shortName evidence="5">DAPDC</shortName>
        <ecNumber evidence="5 6">4.1.1.20</ecNumber>
    </recommendedName>
</protein>
<dbReference type="InterPro" id="IPR002986">
    <property type="entry name" value="DAP_deCOOHase_LysA"/>
</dbReference>
<dbReference type="Proteomes" id="UP000321934">
    <property type="component" value="Chromosome"/>
</dbReference>
<dbReference type="AlphaFoldDB" id="A0A5B8XC42"/>
<dbReference type="Gene3D" id="2.40.37.10">
    <property type="entry name" value="Lyase, Ornithine Decarboxylase, Chain A, domain 1"/>
    <property type="match status" value="1"/>
</dbReference>
<feature type="binding site" evidence="5">
    <location>
        <position position="383"/>
    </location>
    <ligand>
        <name>pyridoxal 5'-phosphate</name>
        <dbReference type="ChEBI" id="CHEBI:597326"/>
    </ligand>
</feature>
<proteinExistence type="inferred from homology"/>
<feature type="binding site" evidence="5">
    <location>
        <begin position="286"/>
        <end position="289"/>
    </location>
    <ligand>
        <name>pyridoxal 5'-phosphate</name>
        <dbReference type="ChEBI" id="CHEBI:597326"/>
    </ligand>
</feature>
<comment type="catalytic activity">
    <reaction evidence="5 8">
        <text>meso-2,6-diaminopimelate + H(+) = L-lysine + CO2</text>
        <dbReference type="Rhea" id="RHEA:15101"/>
        <dbReference type="ChEBI" id="CHEBI:15378"/>
        <dbReference type="ChEBI" id="CHEBI:16526"/>
        <dbReference type="ChEBI" id="CHEBI:32551"/>
        <dbReference type="ChEBI" id="CHEBI:57791"/>
        <dbReference type="EC" id="4.1.1.20"/>
    </reaction>
</comment>
<feature type="binding site" evidence="5">
    <location>
        <position position="329"/>
    </location>
    <ligand>
        <name>substrate</name>
    </ligand>
</feature>
<dbReference type="GO" id="GO:0009089">
    <property type="term" value="P:lysine biosynthetic process via diaminopimelate"/>
    <property type="evidence" value="ECO:0007669"/>
    <property type="project" value="UniProtKB-UniRule"/>
</dbReference>
<dbReference type="HAMAP" id="MF_02120">
    <property type="entry name" value="LysA"/>
    <property type="match status" value="1"/>
</dbReference>
<keyword evidence="2 5" id="KW-0210">Decarboxylase</keyword>
<evidence type="ECO:0000256" key="7">
    <source>
        <dbReference type="PIRSR" id="PIRSR600183-50"/>
    </source>
</evidence>
<feature type="binding site" evidence="5">
    <location>
        <position position="325"/>
    </location>
    <ligand>
        <name>substrate</name>
    </ligand>
</feature>
<comment type="subunit">
    <text evidence="5">Homodimer.</text>
</comment>
<evidence type="ECO:0000256" key="4">
    <source>
        <dbReference type="ARBA" id="ARBA00023239"/>
    </source>
</evidence>
<name>A0A5B8XC42_9RICK</name>
<sequence>MNNMENFYTNYFKYKNNILHANDLNLQEFCSKTDTPCYLYNKNAIEDFASIIQNNLKPLEPEICYAVKALSNISILNIMHQMNFGADCVSGGEIFRALKAKIPASKIVFSGAAKSDYDIEFALKNSIGQINVESFSEIEKINNIGKKLGVVQKIAIRIRQNTAVNTHKFIATAGQDSKFGISASDITEHKISQILSMKNIDLIGFSIHIGSQIFSNESYHSAYKVMRDVMDRLKNSAINIRKIDLGGGFGVKYKEDDGIFDFIKYRDTILEIFGDYIKSGVKLIIEPGRFLVANSGILLGKVLCIKESDGEKFVILDCGMNDLPRIALYNAHHDILPIKRNNETEFYNICGRICESSDFFAKHRQISSIEVGDFVATLSAAAYCSSMSSEYNSYPLISEYLVSNANVKKIRSSVKIEEIVGREIFVE</sequence>
<evidence type="ECO:0000256" key="3">
    <source>
        <dbReference type="ARBA" id="ARBA00022898"/>
    </source>
</evidence>
<feature type="active site" description="Proton donor" evidence="7">
    <location>
        <position position="354"/>
    </location>
</feature>
<dbReference type="InterPro" id="IPR000183">
    <property type="entry name" value="Orn/DAP/Arg_de-COase"/>
</dbReference>
<dbReference type="PANTHER" id="PTHR43727">
    <property type="entry name" value="DIAMINOPIMELATE DECARBOXYLASE"/>
    <property type="match status" value="1"/>
</dbReference>
<comment type="similarity">
    <text evidence="5">Belongs to the Orn/Lys/Arg decarboxylase class-II family. LysA subfamily.</text>
</comment>
<dbReference type="EC" id="4.1.1.20" evidence="5 6"/>
<dbReference type="NCBIfam" id="TIGR01048">
    <property type="entry name" value="lysA"/>
    <property type="match status" value="1"/>
</dbReference>
<keyword evidence="5 8" id="KW-0457">Lysine biosynthesis</keyword>
<dbReference type="PRINTS" id="PR01181">
    <property type="entry name" value="DAPDCRBXLASE"/>
</dbReference>
<feature type="binding site" evidence="5">
    <location>
        <position position="248"/>
    </location>
    <ligand>
        <name>pyridoxal 5'-phosphate</name>
        <dbReference type="ChEBI" id="CHEBI:597326"/>
    </ligand>
</feature>
<comment type="function">
    <text evidence="5">Specifically catalyzes the decarboxylation of meso-diaminopimelate (meso-DAP) to L-lysine.</text>
</comment>
<dbReference type="SUPFAM" id="SSF50621">
    <property type="entry name" value="Alanine racemase C-terminal domain-like"/>
    <property type="match status" value="1"/>
</dbReference>
<evidence type="ECO:0000256" key="1">
    <source>
        <dbReference type="ARBA" id="ARBA00001933"/>
    </source>
</evidence>
<dbReference type="InterPro" id="IPR009006">
    <property type="entry name" value="Ala_racemase/Decarboxylase_C"/>
</dbReference>
<comment type="cofactor">
    <cofactor evidence="1 5 7 8">
        <name>pyridoxal 5'-phosphate</name>
        <dbReference type="ChEBI" id="CHEBI:597326"/>
    </cofactor>
</comment>
<dbReference type="EMBL" id="CP029077">
    <property type="protein sequence ID" value="QED22908.1"/>
    <property type="molecule type" value="Genomic_DNA"/>
</dbReference>
<keyword evidence="11" id="KW-1185">Reference proteome</keyword>
<dbReference type="SUPFAM" id="SSF51419">
    <property type="entry name" value="PLP-binding barrel"/>
    <property type="match status" value="1"/>
</dbReference>
<accession>A0A5B8XC42</accession>
<dbReference type="PROSITE" id="PS00879">
    <property type="entry name" value="ODR_DC_2_2"/>
    <property type="match status" value="1"/>
</dbReference>
<reference evidence="10 11" key="1">
    <citation type="journal article" date="2019" name="ISME J.">
        <title>Deianiraea, an extracellular bacterium associated with the ciliate Paramecium, suggests an alternative scenario for the evolution of Rickettsiales.</title>
        <authorList>
            <person name="Castelli M."/>
            <person name="Sabaneyeva E."/>
            <person name="Lanzoni O."/>
            <person name="Lebedeva N."/>
            <person name="Floriano A.M."/>
            <person name="Gaiarsa S."/>
            <person name="Benken K."/>
            <person name="Modeo L."/>
            <person name="Bandi C."/>
            <person name="Potekhin A."/>
            <person name="Sassera D."/>
            <person name="Petroni G."/>
        </authorList>
    </citation>
    <scope>NUCLEOTIDE SEQUENCE [LARGE SCALE GENOMIC DNA]</scope>
    <source>
        <strain evidence="10">CyL4-1</strain>
    </source>
</reference>
<dbReference type="Gene3D" id="3.20.20.10">
    <property type="entry name" value="Alanine racemase"/>
    <property type="match status" value="1"/>
</dbReference>
<keyword evidence="5" id="KW-0028">Amino-acid biosynthesis</keyword>
<dbReference type="UniPathway" id="UPA00034">
    <property type="reaction ID" value="UER00027"/>
</dbReference>
<dbReference type="PANTHER" id="PTHR43727:SF2">
    <property type="entry name" value="GROUP IV DECARBOXYLASE"/>
    <property type="match status" value="1"/>
</dbReference>
<gene>
    <name evidence="5" type="primary">lysA</name>
    <name evidence="10" type="ORF">Deia_00095</name>
</gene>
<evidence type="ECO:0000256" key="2">
    <source>
        <dbReference type="ARBA" id="ARBA00022793"/>
    </source>
</evidence>
<evidence type="ECO:0000259" key="9">
    <source>
        <dbReference type="Pfam" id="PF02784"/>
    </source>
</evidence>
<dbReference type="FunFam" id="3.20.20.10:FF:000003">
    <property type="entry name" value="Diaminopimelate decarboxylase"/>
    <property type="match status" value="1"/>
</dbReference>
<feature type="binding site" evidence="5">
    <location>
        <position position="289"/>
    </location>
    <ligand>
        <name>substrate</name>
    </ligand>
</feature>
<evidence type="ECO:0000313" key="10">
    <source>
        <dbReference type="EMBL" id="QED22908.1"/>
    </source>
</evidence>
<evidence type="ECO:0000256" key="8">
    <source>
        <dbReference type="RuleBase" id="RU003738"/>
    </source>
</evidence>
<evidence type="ECO:0000256" key="5">
    <source>
        <dbReference type="HAMAP-Rule" id="MF_02120"/>
    </source>
</evidence>